<reference evidence="1 2" key="1">
    <citation type="submission" date="2019-03" db="EMBL/GenBank/DDBJ databases">
        <title>Empedobacter tilapiae sp. nov., isolated from an intestine of Nile tilapia Oreochromis niloticus.</title>
        <authorList>
            <person name="Kim Y.-O."/>
            <person name="Yoon J.-H."/>
        </authorList>
    </citation>
    <scope>NUCLEOTIDE SEQUENCE [LARGE SCALE GENOMIC DNA]</scope>
    <source>
        <strain evidence="1 2">MRS2</strain>
    </source>
</reference>
<dbReference type="RefSeq" id="WP_135834214.1">
    <property type="nucleotide sequence ID" value="NZ_CAUQWU010000013.1"/>
</dbReference>
<keyword evidence="2" id="KW-1185">Reference proteome</keyword>
<proteinExistence type="predicted"/>
<sequence>MRKTENQQIEHFIKSVEVDERFVGIWSGTDHGKFFKGETNSWLVNRKADGTMTVNFKTIHNDDHITYSEDVGIWCAIGEEYYEFRESDEKADIYTYIFLSKNSIHFIINEELKEEEPYNFIDNRVFLD</sequence>
<organism evidence="1 2">
    <name type="scientific">Empedobacter tilapiae</name>
    <dbReference type="NCBI Taxonomy" id="2491114"/>
    <lineage>
        <taxon>Bacteria</taxon>
        <taxon>Pseudomonadati</taxon>
        <taxon>Bacteroidota</taxon>
        <taxon>Flavobacteriia</taxon>
        <taxon>Flavobacteriales</taxon>
        <taxon>Weeksellaceae</taxon>
        <taxon>Empedobacter</taxon>
    </lineage>
</organism>
<accession>A0A4Z1B802</accession>
<evidence type="ECO:0000313" key="2">
    <source>
        <dbReference type="Proteomes" id="UP000297998"/>
    </source>
</evidence>
<dbReference type="OrthoDB" id="1261513at2"/>
<dbReference type="Proteomes" id="UP000297998">
    <property type="component" value="Unassembled WGS sequence"/>
</dbReference>
<protein>
    <submittedName>
        <fullName evidence="1">Uncharacterized protein</fullName>
    </submittedName>
</protein>
<dbReference type="EMBL" id="SRPE01000001">
    <property type="protein sequence ID" value="TGN30356.1"/>
    <property type="molecule type" value="Genomic_DNA"/>
</dbReference>
<evidence type="ECO:0000313" key="1">
    <source>
        <dbReference type="EMBL" id="TGN30356.1"/>
    </source>
</evidence>
<gene>
    <name evidence="1" type="ORF">E4J94_01940</name>
</gene>
<comment type="caution">
    <text evidence="1">The sequence shown here is derived from an EMBL/GenBank/DDBJ whole genome shotgun (WGS) entry which is preliminary data.</text>
</comment>
<dbReference type="AlphaFoldDB" id="A0A4Z1B802"/>
<name>A0A4Z1B802_9FLAO</name>